<accession>A0A2T0KQT4</accession>
<dbReference type="OrthoDB" id="3870503at2"/>
<organism evidence="1 2">
    <name type="scientific">Actinoplanes italicus</name>
    <dbReference type="NCBI Taxonomy" id="113567"/>
    <lineage>
        <taxon>Bacteria</taxon>
        <taxon>Bacillati</taxon>
        <taxon>Actinomycetota</taxon>
        <taxon>Actinomycetes</taxon>
        <taxon>Micromonosporales</taxon>
        <taxon>Micromonosporaceae</taxon>
        <taxon>Actinoplanes</taxon>
    </lineage>
</organism>
<dbReference type="RefSeq" id="WP_106315585.1">
    <property type="nucleotide sequence ID" value="NZ_BOMO01000116.1"/>
</dbReference>
<dbReference type="AlphaFoldDB" id="A0A2T0KQT4"/>
<name>A0A2T0KQT4_9ACTN</name>
<evidence type="ECO:0000313" key="1">
    <source>
        <dbReference type="EMBL" id="PRX25935.1"/>
    </source>
</evidence>
<gene>
    <name evidence="1" type="ORF">CLV67_101661</name>
</gene>
<dbReference type="EMBL" id="PVMZ01000001">
    <property type="protein sequence ID" value="PRX25935.1"/>
    <property type="molecule type" value="Genomic_DNA"/>
</dbReference>
<comment type="caution">
    <text evidence="1">The sequence shown here is derived from an EMBL/GenBank/DDBJ whole genome shotgun (WGS) entry which is preliminary data.</text>
</comment>
<proteinExistence type="predicted"/>
<dbReference type="Proteomes" id="UP000239415">
    <property type="component" value="Unassembled WGS sequence"/>
</dbReference>
<reference evidence="1 2" key="1">
    <citation type="submission" date="2018-03" db="EMBL/GenBank/DDBJ databases">
        <title>Genomic Encyclopedia of Archaeal and Bacterial Type Strains, Phase II (KMG-II): from individual species to whole genera.</title>
        <authorList>
            <person name="Goeker M."/>
        </authorList>
    </citation>
    <scope>NUCLEOTIDE SEQUENCE [LARGE SCALE GENOMIC DNA]</scope>
    <source>
        <strain evidence="1 2">DSM 43146</strain>
    </source>
</reference>
<sequence>MDLELEPGKGVGPVRLGMTADEARAALETLGPLEQTALGEVAMTMPNGLRISLSFGVAGPTRQRVDGIEVWRSCEHDRVHFRGIDVFNLPAAEVLEKINSHTPLIEYEEGSSYAANDLFLALWRPFADDDPEEESGYYFQTAGVAYPGYADTPAEAEAREAAGGARGH</sequence>
<protein>
    <submittedName>
        <fullName evidence="1">Uncharacterized protein</fullName>
    </submittedName>
</protein>
<evidence type="ECO:0000313" key="2">
    <source>
        <dbReference type="Proteomes" id="UP000239415"/>
    </source>
</evidence>
<keyword evidence="2" id="KW-1185">Reference proteome</keyword>